<organism evidence="1 2">
    <name type="scientific">Paramagnetospirillum kuznetsovii</name>
    <dbReference type="NCBI Taxonomy" id="2053833"/>
    <lineage>
        <taxon>Bacteria</taxon>
        <taxon>Pseudomonadati</taxon>
        <taxon>Pseudomonadota</taxon>
        <taxon>Alphaproteobacteria</taxon>
        <taxon>Rhodospirillales</taxon>
        <taxon>Magnetospirillaceae</taxon>
        <taxon>Paramagnetospirillum</taxon>
    </lineage>
</organism>
<protein>
    <recommendedName>
        <fullName evidence="3">DUF1127 domain-containing protein</fullName>
    </recommendedName>
</protein>
<dbReference type="Proteomes" id="UP000251075">
    <property type="component" value="Unassembled WGS sequence"/>
</dbReference>
<proteinExistence type="predicted"/>
<reference evidence="1 2" key="1">
    <citation type="submission" date="2017-11" db="EMBL/GenBank/DDBJ databases">
        <title>Draft genome sequence of magnetotactic bacterium Magnetospirillum kuznetsovii LBB-42.</title>
        <authorList>
            <person name="Grouzdev D.S."/>
            <person name="Rysina M.S."/>
            <person name="Baslerov R.V."/>
            <person name="Koziaeva V."/>
        </authorList>
    </citation>
    <scope>NUCLEOTIDE SEQUENCE [LARGE SCALE GENOMIC DNA]</scope>
    <source>
        <strain evidence="1 2">LBB-42</strain>
    </source>
</reference>
<sequence>MSLSPTMSPGVADSAPQARHGAQLRVLLGVLRQRIVAAIGVLNARRALHAELIGLDHRELDDLGIDPGGIDGFVAAWKPTPRR</sequence>
<gene>
    <name evidence="1" type="ORF">CU669_13165</name>
</gene>
<accession>A0A364NWC5</accession>
<keyword evidence="2" id="KW-1185">Reference proteome</keyword>
<evidence type="ECO:0008006" key="3">
    <source>
        <dbReference type="Google" id="ProtNLM"/>
    </source>
</evidence>
<dbReference type="AlphaFoldDB" id="A0A364NWC5"/>
<comment type="caution">
    <text evidence="1">The sequence shown here is derived from an EMBL/GenBank/DDBJ whole genome shotgun (WGS) entry which is preliminary data.</text>
</comment>
<name>A0A364NWC5_9PROT</name>
<dbReference type="EMBL" id="PGTO01000010">
    <property type="protein sequence ID" value="RAU21378.1"/>
    <property type="molecule type" value="Genomic_DNA"/>
</dbReference>
<dbReference type="RefSeq" id="WP_112145432.1">
    <property type="nucleotide sequence ID" value="NZ_PGTO01000010.1"/>
</dbReference>
<evidence type="ECO:0000313" key="2">
    <source>
        <dbReference type="Proteomes" id="UP000251075"/>
    </source>
</evidence>
<evidence type="ECO:0000313" key="1">
    <source>
        <dbReference type="EMBL" id="RAU21378.1"/>
    </source>
</evidence>